<sequence length="187" mass="20156">MKHLFILLACLFGFLPAVQAQSAISAGRAIEIRIQGVPASETQLINNTYPVSESGTIRMPFIGSLRAAGLSPQALAGSIEAAYKAADIYTHPTIQVFASTDETLNKLRLTVGGQAKRPGPVDYVRGMTLYDAVQAAGGATEFGAMNRVSLIRGSQRKEYDLNQTKFMSVIVEPNDTILIPQKNMIGR</sequence>
<proteinExistence type="predicted"/>
<evidence type="ECO:0008006" key="7">
    <source>
        <dbReference type="Google" id="ProtNLM"/>
    </source>
</evidence>
<dbReference type="InterPro" id="IPR019554">
    <property type="entry name" value="Soluble_ligand-bd"/>
</dbReference>
<dbReference type="Gene3D" id="3.30.1950.10">
    <property type="entry name" value="wza like domain"/>
    <property type="match status" value="1"/>
</dbReference>
<dbReference type="Gene3D" id="3.10.560.10">
    <property type="entry name" value="Outer membrane lipoprotein wza domain like"/>
    <property type="match status" value="1"/>
</dbReference>
<organism evidence="5 6">
    <name type="scientific">Luteolibacter luteus</name>
    <dbReference type="NCBI Taxonomy" id="2728835"/>
    <lineage>
        <taxon>Bacteria</taxon>
        <taxon>Pseudomonadati</taxon>
        <taxon>Verrucomicrobiota</taxon>
        <taxon>Verrucomicrobiia</taxon>
        <taxon>Verrucomicrobiales</taxon>
        <taxon>Verrucomicrobiaceae</taxon>
        <taxon>Luteolibacter</taxon>
    </lineage>
</organism>
<dbReference type="AlphaFoldDB" id="A0A858RIV5"/>
<feature type="signal peptide" evidence="2">
    <location>
        <begin position="1"/>
        <end position="22"/>
    </location>
</feature>
<feature type="domain" description="Polysaccharide export protein N-terminal" evidence="3">
    <location>
        <begin position="18"/>
        <end position="96"/>
    </location>
</feature>
<evidence type="ECO:0000313" key="5">
    <source>
        <dbReference type="EMBL" id="QJE96150.1"/>
    </source>
</evidence>
<dbReference type="Pfam" id="PF02563">
    <property type="entry name" value="Poly_export"/>
    <property type="match status" value="1"/>
</dbReference>
<feature type="domain" description="Soluble ligand binding" evidence="4">
    <location>
        <begin position="110"/>
        <end position="155"/>
    </location>
</feature>
<dbReference type="InterPro" id="IPR049712">
    <property type="entry name" value="Poly_export"/>
</dbReference>
<dbReference type="RefSeq" id="WP_169454551.1">
    <property type="nucleotide sequence ID" value="NZ_CP051774.1"/>
</dbReference>
<dbReference type="PANTHER" id="PTHR33619:SF3">
    <property type="entry name" value="POLYSACCHARIDE EXPORT PROTEIN GFCE-RELATED"/>
    <property type="match status" value="1"/>
</dbReference>
<dbReference type="KEGG" id="luo:HHL09_10245"/>
<dbReference type="InterPro" id="IPR003715">
    <property type="entry name" value="Poly_export_N"/>
</dbReference>
<evidence type="ECO:0000313" key="6">
    <source>
        <dbReference type="Proteomes" id="UP000501812"/>
    </source>
</evidence>
<protein>
    <recommendedName>
        <fullName evidence="7">Soluble ligand binding domain-containing protein</fullName>
    </recommendedName>
</protein>
<dbReference type="EMBL" id="CP051774">
    <property type="protein sequence ID" value="QJE96150.1"/>
    <property type="molecule type" value="Genomic_DNA"/>
</dbReference>
<dbReference type="PANTHER" id="PTHR33619">
    <property type="entry name" value="POLYSACCHARIDE EXPORT PROTEIN GFCE-RELATED"/>
    <property type="match status" value="1"/>
</dbReference>
<keyword evidence="6" id="KW-1185">Reference proteome</keyword>
<accession>A0A858RIV5</accession>
<dbReference type="GO" id="GO:0015159">
    <property type="term" value="F:polysaccharide transmembrane transporter activity"/>
    <property type="evidence" value="ECO:0007669"/>
    <property type="project" value="InterPro"/>
</dbReference>
<evidence type="ECO:0000256" key="1">
    <source>
        <dbReference type="ARBA" id="ARBA00022729"/>
    </source>
</evidence>
<dbReference type="Pfam" id="PF10531">
    <property type="entry name" value="SLBB"/>
    <property type="match status" value="1"/>
</dbReference>
<evidence type="ECO:0000259" key="3">
    <source>
        <dbReference type="Pfam" id="PF02563"/>
    </source>
</evidence>
<reference evidence="5 6" key="1">
    <citation type="submission" date="2020-04" db="EMBL/GenBank/DDBJ databases">
        <title>Luteolibacter sp. G-1-1-1 isolated from soil.</title>
        <authorList>
            <person name="Dahal R.H."/>
        </authorList>
    </citation>
    <scope>NUCLEOTIDE SEQUENCE [LARGE SCALE GENOMIC DNA]</scope>
    <source>
        <strain evidence="5 6">G-1-1-1</strain>
    </source>
</reference>
<evidence type="ECO:0000256" key="2">
    <source>
        <dbReference type="SAM" id="SignalP"/>
    </source>
</evidence>
<name>A0A858RIV5_9BACT</name>
<evidence type="ECO:0000259" key="4">
    <source>
        <dbReference type="Pfam" id="PF10531"/>
    </source>
</evidence>
<gene>
    <name evidence="5" type="ORF">HHL09_10245</name>
</gene>
<keyword evidence="1 2" id="KW-0732">Signal</keyword>
<dbReference type="Proteomes" id="UP000501812">
    <property type="component" value="Chromosome"/>
</dbReference>
<feature type="chain" id="PRO_5032881026" description="Soluble ligand binding domain-containing protein" evidence="2">
    <location>
        <begin position="23"/>
        <end position="187"/>
    </location>
</feature>